<feature type="compositionally biased region" description="Basic and acidic residues" evidence="1">
    <location>
        <begin position="9"/>
        <end position="19"/>
    </location>
</feature>
<protein>
    <submittedName>
        <fullName evidence="2">Uncharacterized protein</fullName>
    </submittedName>
</protein>
<dbReference type="Proteomes" id="UP000784919">
    <property type="component" value="Unassembled WGS sequence"/>
</dbReference>
<name>A0A9P7SMB9_9HYPO</name>
<sequence>EQAASADSAPKEPATEKELTTSSGARLAYARSLTLRKPATPRGTSSPGGLSTRRADNSEEASHLEWRTPSRGAMSPGRGVGIRSRYVQDRVTMTVGRAHVDTLIPQMKNIQGRVCG</sequence>
<accession>A0A9P7SMB9</accession>
<organism evidence="2 3">
    <name type="scientific">Claviceps arundinis</name>
    <dbReference type="NCBI Taxonomy" id="1623583"/>
    <lineage>
        <taxon>Eukaryota</taxon>
        <taxon>Fungi</taxon>
        <taxon>Dikarya</taxon>
        <taxon>Ascomycota</taxon>
        <taxon>Pezizomycotina</taxon>
        <taxon>Sordariomycetes</taxon>
        <taxon>Hypocreomycetidae</taxon>
        <taxon>Hypocreales</taxon>
        <taxon>Clavicipitaceae</taxon>
        <taxon>Claviceps</taxon>
    </lineage>
</organism>
<dbReference type="OrthoDB" id="10453155at2759"/>
<dbReference type="EMBL" id="SRPS01000335">
    <property type="protein sequence ID" value="KAG5959449.1"/>
    <property type="molecule type" value="Genomic_DNA"/>
</dbReference>
<feature type="region of interest" description="Disordered" evidence="1">
    <location>
        <begin position="1"/>
        <end position="81"/>
    </location>
</feature>
<dbReference type="AlphaFoldDB" id="A0A9P7SMB9"/>
<proteinExistence type="predicted"/>
<evidence type="ECO:0000313" key="3">
    <source>
        <dbReference type="Proteomes" id="UP000784919"/>
    </source>
</evidence>
<comment type="caution">
    <text evidence="2">The sequence shown here is derived from an EMBL/GenBank/DDBJ whole genome shotgun (WGS) entry which is preliminary data.</text>
</comment>
<reference evidence="2" key="1">
    <citation type="journal article" date="2020" name="bioRxiv">
        <title>Whole genome comparisons of ergot fungi reveals the divergence and evolution of species within the genus Claviceps are the result of varying mechanisms driving genome evolution and host range expansion.</title>
        <authorList>
            <person name="Wyka S.A."/>
            <person name="Mondo S.J."/>
            <person name="Liu M."/>
            <person name="Dettman J."/>
            <person name="Nalam V."/>
            <person name="Broders K.D."/>
        </authorList>
    </citation>
    <scope>NUCLEOTIDE SEQUENCE</scope>
    <source>
        <strain evidence="2">CCC 1102</strain>
    </source>
</reference>
<gene>
    <name evidence="2" type="ORF">E4U56_004981</name>
</gene>
<feature type="compositionally biased region" description="Basic and acidic residues" evidence="1">
    <location>
        <begin position="53"/>
        <end position="68"/>
    </location>
</feature>
<evidence type="ECO:0000313" key="2">
    <source>
        <dbReference type="EMBL" id="KAG5959449.1"/>
    </source>
</evidence>
<evidence type="ECO:0000256" key="1">
    <source>
        <dbReference type="SAM" id="MobiDB-lite"/>
    </source>
</evidence>
<feature type="non-terminal residue" evidence="2">
    <location>
        <position position="1"/>
    </location>
</feature>